<dbReference type="Proteomes" id="UP000605427">
    <property type="component" value="Unassembled WGS sequence"/>
</dbReference>
<organism evidence="1 2">
    <name type="scientific">Saccharibacillus endophyticus</name>
    <dbReference type="NCBI Taxonomy" id="2060666"/>
    <lineage>
        <taxon>Bacteria</taxon>
        <taxon>Bacillati</taxon>
        <taxon>Bacillota</taxon>
        <taxon>Bacilli</taxon>
        <taxon>Bacillales</taxon>
        <taxon>Paenibacillaceae</taxon>
        <taxon>Saccharibacillus</taxon>
    </lineage>
</organism>
<dbReference type="Gene3D" id="2.40.160.20">
    <property type="match status" value="1"/>
</dbReference>
<keyword evidence="2" id="KW-1185">Reference proteome</keyword>
<evidence type="ECO:0000313" key="2">
    <source>
        <dbReference type="Proteomes" id="UP000605427"/>
    </source>
</evidence>
<reference evidence="2" key="1">
    <citation type="journal article" date="2019" name="Int. J. Syst. Evol. Microbiol.">
        <title>The Global Catalogue of Microorganisms (GCM) 10K type strain sequencing project: providing services to taxonomists for standard genome sequencing and annotation.</title>
        <authorList>
            <consortium name="The Broad Institute Genomics Platform"/>
            <consortium name="The Broad Institute Genome Sequencing Center for Infectious Disease"/>
            <person name="Wu L."/>
            <person name="Ma J."/>
        </authorList>
    </citation>
    <scope>NUCLEOTIDE SEQUENCE [LARGE SCALE GENOMIC DNA]</scope>
    <source>
        <strain evidence="2">CCM 8702</strain>
    </source>
</reference>
<gene>
    <name evidence="1" type="ORF">GCM10007362_43470</name>
</gene>
<accession>A0ABQ2A6P5</accession>
<proteinExistence type="predicted"/>
<protein>
    <recommendedName>
        <fullName evidence="3">DUF3237 domain-containing protein</fullName>
    </recommendedName>
</protein>
<name>A0ABQ2A6P5_9BACL</name>
<sequence length="141" mass="15602">MMNREREEIIRIHVVTAKALHLNNEHGDSVVMIPFTGHATGTYFAGEVLDGGVDTQIIERGGRHSLSARYMLRGTDRAGQECELYIENNGEIDPALTDVLFRTSPRILTNSRALAFLNDSALIGEGFPAESGVEIRIYREG</sequence>
<evidence type="ECO:0000313" key="1">
    <source>
        <dbReference type="EMBL" id="GGH85620.1"/>
    </source>
</evidence>
<dbReference type="RefSeq" id="WP_229714299.1">
    <property type="nucleotide sequence ID" value="NZ_BMDD01000006.1"/>
</dbReference>
<dbReference type="EMBL" id="BMDD01000006">
    <property type="protein sequence ID" value="GGH85620.1"/>
    <property type="molecule type" value="Genomic_DNA"/>
</dbReference>
<dbReference type="Pfam" id="PF11578">
    <property type="entry name" value="DUF3237"/>
    <property type="match status" value="1"/>
</dbReference>
<evidence type="ECO:0008006" key="3">
    <source>
        <dbReference type="Google" id="ProtNLM"/>
    </source>
</evidence>
<comment type="caution">
    <text evidence="1">The sequence shown here is derived from an EMBL/GenBank/DDBJ whole genome shotgun (WGS) entry which is preliminary data.</text>
</comment>